<dbReference type="GO" id="GO:0033612">
    <property type="term" value="F:receptor serine/threonine kinase binding"/>
    <property type="evidence" value="ECO:0007669"/>
    <property type="project" value="TreeGrafter"/>
</dbReference>
<dbReference type="SUPFAM" id="SSF52058">
    <property type="entry name" value="L domain-like"/>
    <property type="match status" value="1"/>
</dbReference>
<dbReference type="InterPro" id="IPR003591">
    <property type="entry name" value="Leu-rich_rpt_typical-subtyp"/>
</dbReference>
<dbReference type="FunFam" id="3.80.10.10:FF:000215">
    <property type="entry name" value="Receptor-like protein kinase HSL1"/>
    <property type="match status" value="1"/>
</dbReference>
<evidence type="ECO:0000256" key="3">
    <source>
        <dbReference type="ARBA" id="ARBA00022679"/>
    </source>
</evidence>
<dbReference type="PRINTS" id="PR00019">
    <property type="entry name" value="LEURICHRPT"/>
</dbReference>
<protein>
    <recommendedName>
        <fullName evidence="15">Protein kinase domain-containing protein</fullName>
    </recommendedName>
</protein>
<dbReference type="Gene3D" id="1.10.510.10">
    <property type="entry name" value="Transferase(Phosphotransferase) domain 1"/>
    <property type="match status" value="1"/>
</dbReference>
<dbReference type="FunFam" id="1.10.510.10:FF:000388">
    <property type="entry name" value="Leucine-rich repeat receptor-like tyrosine-protein kinase PXC3"/>
    <property type="match status" value="1"/>
</dbReference>
<dbReference type="Proteomes" id="UP001054889">
    <property type="component" value="Unassembled WGS sequence"/>
</dbReference>
<keyword evidence="12" id="KW-0325">Glycoprotein</keyword>
<dbReference type="Gene3D" id="3.30.200.20">
    <property type="entry name" value="Phosphorylase Kinase, domain 1"/>
    <property type="match status" value="1"/>
</dbReference>
<dbReference type="PANTHER" id="PTHR48056:SF70">
    <property type="entry name" value="PROTEIN KINASE DOMAIN-CONTAINING PROTEIN"/>
    <property type="match status" value="1"/>
</dbReference>
<dbReference type="GO" id="GO:0005524">
    <property type="term" value="F:ATP binding"/>
    <property type="evidence" value="ECO:0007669"/>
    <property type="project" value="UniProtKB-KW"/>
</dbReference>
<keyword evidence="17" id="KW-1185">Reference proteome</keyword>
<dbReference type="Pfam" id="PF13855">
    <property type="entry name" value="LRR_8"/>
    <property type="match status" value="1"/>
</dbReference>
<feature type="region of interest" description="Disordered" evidence="13">
    <location>
        <begin position="1"/>
        <end position="23"/>
    </location>
</feature>
<evidence type="ECO:0000256" key="12">
    <source>
        <dbReference type="ARBA" id="ARBA00023180"/>
    </source>
</evidence>
<gene>
    <name evidence="16" type="primary">ga20791</name>
    <name evidence="16" type="ORF">PR202_ga20791</name>
</gene>
<dbReference type="SMART" id="SM00220">
    <property type="entry name" value="S_TKc"/>
    <property type="match status" value="1"/>
</dbReference>
<dbReference type="PANTHER" id="PTHR48056">
    <property type="entry name" value="LRR RECEPTOR-LIKE SERINE/THREONINE-PROTEIN KINASE-RELATED"/>
    <property type="match status" value="1"/>
</dbReference>
<evidence type="ECO:0000256" key="9">
    <source>
        <dbReference type="ARBA" id="ARBA00022989"/>
    </source>
</evidence>
<feature type="compositionally biased region" description="Pro residues" evidence="13">
    <location>
        <begin position="1"/>
        <end position="21"/>
    </location>
</feature>
<evidence type="ECO:0000256" key="2">
    <source>
        <dbReference type="ARBA" id="ARBA00022614"/>
    </source>
</evidence>
<comment type="caution">
    <text evidence="16">The sequence shown here is derived from an EMBL/GenBank/DDBJ whole genome shotgun (WGS) entry which is preliminary data.</text>
</comment>
<evidence type="ECO:0000256" key="13">
    <source>
        <dbReference type="SAM" id="MobiDB-lite"/>
    </source>
</evidence>
<keyword evidence="10 14" id="KW-0472">Membrane</keyword>
<evidence type="ECO:0000256" key="8">
    <source>
        <dbReference type="ARBA" id="ARBA00022840"/>
    </source>
</evidence>
<evidence type="ECO:0000256" key="6">
    <source>
        <dbReference type="ARBA" id="ARBA00022737"/>
    </source>
</evidence>
<evidence type="ECO:0000256" key="10">
    <source>
        <dbReference type="ARBA" id="ARBA00023136"/>
    </source>
</evidence>
<keyword evidence="7" id="KW-0547">Nucleotide-binding</keyword>
<keyword evidence="2" id="KW-0433">Leucine-rich repeat</keyword>
<sequence length="920" mass="96905">MPPTPSSPPSSSPTSPSPASSPTPLCSLRSLTHLVLSYNSLSGPLPACLATALPSLTHLDLAGNAFSGAVPASYGAFPSLSTLSLAGNELSGPFPSFLVTNATNKLEELLLAYNPFDPSPLPPDDSFSSFSLRVLWLAGCNLVGAIPESVGTLPRLVNLDLSTNNLTGPIPATIIQLKGIVQIELYSNQLTGSVPPGLGALRHLRFLDASMNRLSGPLPADLFLAPALESLHLYDNDLSGALPATLGRCAPALADLRLFSNRLAGALPPELGHNSPLEFVDLSDNRISGPIPVGLCRAGRLEQLLILNNQLVGPIPAELGECRTLTRVRLPNNQLSGDVPPGVWGLPHLYLLDLAGNALSGTVAPTIGMANNLSQLIVSGNRFTGALPRELGGLPRLFEIAAADNRFSGPVPASLTEVSTLGRLDLRNNSLSGEIPRGVVGAWRALTQLDLSNNRLTGSVPAELGELPVLNSLDLSNNELTGGVPVELESLKLSRLNLSNNRLTGALPPLFSGGIYETSFLGNPGLCRGDACATGSGGSAIAGGRGLVGSVASVLAVAGVVFVLGVAWFCHQYRKNRRAIAEEVVNDIDKSGGKPRWALTSFHKAEFDGDDILRCLDDDNVIGVGAAGKVYRAVLRHHGGIEGAVTVVAVKKLWSTGGGGKAAVNDTFDAEVATLGRVRHKNIVKLWCCLRSGDCRLLVYEHMAGGSLGDLLHGDIKGGILLDWPARWRIMVDAAEGLAYLHHDCAPPIVHRDVKSNNILLDADLRAKVADFGVARVVGGAGAAAVTAIAGSCGYIAPEYSYTLRVTEKSDVYSFGVVMLELLTGKRPVGPDLGDKDLPRWTRGAVERDGVDAVLDPRLACRDDMARALHVALLCTASLPINRPSMRACCSHFPSQVVAVLLKLRQLRRELNLGPEYNAG</sequence>
<organism evidence="16 17">
    <name type="scientific">Eleusine coracana subsp. coracana</name>
    <dbReference type="NCBI Taxonomy" id="191504"/>
    <lineage>
        <taxon>Eukaryota</taxon>
        <taxon>Viridiplantae</taxon>
        <taxon>Streptophyta</taxon>
        <taxon>Embryophyta</taxon>
        <taxon>Tracheophyta</taxon>
        <taxon>Spermatophyta</taxon>
        <taxon>Magnoliopsida</taxon>
        <taxon>Liliopsida</taxon>
        <taxon>Poales</taxon>
        <taxon>Poaceae</taxon>
        <taxon>PACMAD clade</taxon>
        <taxon>Chloridoideae</taxon>
        <taxon>Cynodonteae</taxon>
        <taxon>Eleusininae</taxon>
        <taxon>Eleusine</taxon>
    </lineage>
</organism>
<dbReference type="SUPFAM" id="SSF56112">
    <property type="entry name" value="Protein kinase-like (PK-like)"/>
    <property type="match status" value="1"/>
</dbReference>
<keyword evidence="11" id="KW-0675">Receptor</keyword>
<dbReference type="InterPro" id="IPR001611">
    <property type="entry name" value="Leu-rich_rpt"/>
</dbReference>
<dbReference type="Pfam" id="PF00069">
    <property type="entry name" value="Pkinase"/>
    <property type="match status" value="1"/>
</dbReference>
<reference evidence="16" key="1">
    <citation type="journal article" date="2018" name="DNA Res.">
        <title>Multiple hybrid de novo genome assembly of finger millet, an orphan allotetraploid crop.</title>
        <authorList>
            <person name="Hatakeyama M."/>
            <person name="Aluri S."/>
            <person name="Balachadran M.T."/>
            <person name="Sivarajan S.R."/>
            <person name="Patrignani A."/>
            <person name="Gruter S."/>
            <person name="Poveda L."/>
            <person name="Shimizu-Inatsugi R."/>
            <person name="Baeten J."/>
            <person name="Francoijs K.J."/>
            <person name="Nataraja K.N."/>
            <person name="Reddy Y.A.N."/>
            <person name="Phadnis S."/>
            <person name="Ravikumar R.L."/>
            <person name="Schlapbach R."/>
            <person name="Sreeman S.M."/>
            <person name="Shimizu K.K."/>
        </authorList>
    </citation>
    <scope>NUCLEOTIDE SEQUENCE</scope>
</reference>
<dbReference type="FunFam" id="3.80.10.10:FF:000095">
    <property type="entry name" value="LRR receptor-like serine/threonine-protein kinase GSO1"/>
    <property type="match status" value="1"/>
</dbReference>
<feature type="transmembrane region" description="Helical" evidence="14">
    <location>
        <begin position="547"/>
        <end position="570"/>
    </location>
</feature>
<keyword evidence="5" id="KW-0732">Signal</keyword>
<dbReference type="AlphaFoldDB" id="A0AAV5CZY3"/>
<dbReference type="EMBL" id="BQKI01000010">
    <property type="protein sequence ID" value="GJN03355.1"/>
    <property type="molecule type" value="Genomic_DNA"/>
</dbReference>
<keyword evidence="6" id="KW-0677">Repeat</keyword>
<proteinExistence type="predicted"/>
<dbReference type="PROSITE" id="PS00108">
    <property type="entry name" value="PROTEIN_KINASE_ST"/>
    <property type="match status" value="1"/>
</dbReference>
<dbReference type="GO" id="GO:0004672">
    <property type="term" value="F:protein kinase activity"/>
    <property type="evidence" value="ECO:0007669"/>
    <property type="project" value="InterPro"/>
</dbReference>
<reference evidence="16" key="2">
    <citation type="submission" date="2021-12" db="EMBL/GenBank/DDBJ databases">
        <title>Resequencing data analysis of finger millet.</title>
        <authorList>
            <person name="Hatakeyama M."/>
            <person name="Aluri S."/>
            <person name="Balachadran M.T."/>
            <person name="Sivarajan S.R."/>
            <person name="Poveda L."/>
            <person name="Shimizu-Inatsugi R."/>
            <person name="Schlapbach R."/>
            <person name="Sreeman S.M."/>
            <person name="Shimizu K.K."/>
        </authorList>
    </citation>
    <scope>NUCLEOTIDE SEQUENCE</scope>
</reference>
<dbReference type="InterPro" id="IPR050647">
    <property type="entry name" value="Plant_LRR-RLKs"/>
</dbReference>
<accession>A0AAV5CZY3</accession>
<keyword evidence="8" id="KW-0067">ATP-binding</keyword>
<dbReference type="SMART" id="SM00369">
    <property type="entry name" value="LRR_TYP"/>
    <property type="match status" value="9"/>
</dbReference>
<keyword evidence="3" id="KW-0808">Transferase</keyword>
<dbReference type="GO" id="GO:0016020">
    <property type="term" value="C:membrane"/>
    <property type="evidence" value="ECO:0007669"/>
    <property type="project" value="UniProtKB-SubCell"/>
</dbReference>
<evidence type="ECO:0000256" key="5">
    <source>
        <dbReference type="ARBA" id="ARBA00022729"/>
    </source>
</evidence>
<evidence type="ECO:0000256" key="11">
    <source>
        <dbReference type="ARBA" id="ARBA00023170"/>
    </source>
</evidence>
<comment type="subcellular location">
    <subcellularLocation>
        <location evidence="1">Membrane</location>
        <topology evidence="1">Single-pass type I membrane protein</topology>
    </subcellularLocation>
</comment>
<evidence type="ECO:0000256" key="7">
    <source>
        <dbReference type="ARBA" id="ARBA00022741"/>
    </source>
</evidence>
<name>A0AAV5CZY3_ELECO</name>
<evidence type="ECO:0000259" key="15">
    <source>
        <dbReference type="PROSITE" id="PS50011"/>
    </source>
</evidence>
<dbReference type="InterPro" id="IPR011009">
    <property type="entry name" value="Kinase-like_dom_sf"/>
</dbReference>
<keyword evidence="4 14" id="KW-0812">Transmembrane</keyword>
<evidence type="ECO:0000256" key="14">
    <source>
        <dbReference type="SAM" id="Phobius"/>
    </source>
</evidence>
<dbReference type="PROSITE" id="PS50011">
    <property type="entry name" value="PROTEIN_KINASE_DOM"/>
    <property type="match status" value="1"/>
</dbReference>
<dbReference type="Gene3D" id="3.80.10.10">
    <property type="entry name" value="Ribonuclease Inhibitor"/>
    <property type="match status" value="2"/>
</dbReference>
<dbReference type="Pfam" id="PF00560">
    <property type="entry name" value="LRR_1"/>
    <property type="match status" value="5"/>
</dbReference>
<dbReference type="InterPro" id="IPR032675">
    <property type="entry name" value="LRR_dom_sf"/>
</dbReference>
<evidence type="ECO:0000313" key="16">
    <source>
        <dbReference type="EMBL" id="GJN03355.1"/>
    </source>
</evidence>
<evidence type="ECO:0000256" key="1">
    <source>
        <dbReference type="ARBA" id="ARBA00004479"/>
    </source>
</evidence>
<evidence type="ECO:0000256" key="4">
    <source>
        <dbReference type="ARBA" id="ARBA00022692"/>
    </source>
</evidence>
<keyword evidence="9 14" id="KW-1133">Transmembrane helix</keyword>
<feature type="domain" description="Protein kinase" evidence="15">
    <location>
        <begin position="616"/>
        <end position="895"/>
    </location>
</feature>
<dbReference type="SUPFAM" id="SSF52047">
    <property type="entry name" value="RNI-like"/>
    <property type="match status" value="1"/>
</dbReference>
<dbReference type="InterPro" id="IPR000719">
    <property type="entry name" value="Prot_kinase_dom"/>
</dbReference>
<dbReference type="InterPro" id="IPR008271">
    <property type="entry name" value="Ser/Thr_kinase_AS"/>
</dbReference>
<evidence type="ECO:0000313" key="17">
    <source>
        <dbReference type="Proteomes" id="UP001054889"/>
    </source>
</evidence>